<reference evidence="4 5" key="1">
    <citation type="submission" date="2019-09" db="EMBL/GenBank/DDBJ databases">
        <title>Segnochrobactrum spirostomi gen. nov., sp. nov., isolated from the ciliate Spirostomum cf. yagiui and description of a novel family, Segnochrobactraceae fam. nov. within the order Rhizobiales of the class Alphaproteobacteria.</title>
        <authorList>
            <person name="Akter S."/>
            <person name="Shazib S.U.A."/>
            <person name="Shin M.K."/>
        </authorList>
    </citation>
    <scope>NUCLEOTIDE SEQUENCE [LARGE SCALE GENOMIC DNA]</scope>
    <source>
        <strain evidence="4 5">Sp-1</strain>
    </source>
</reference>
<dbReference type="GO" id="GO:0003700">
    <property type="term" value="F:DNA-binding transcription factor activity"/>
    <property type="evidence" value="ECO:0007669"/>
    <property type="project" value="InterPro"/>
</dbReference>
<dbReference type="Gene3D" id="1.10.10.60">
    <property type="entry name" value="Homeodomain-like"/>
    <property type="match status" value="1"/>
</dbReference>
<accession>A0A6A7YBR5</accession>
<keyword evidence="5" id="KW-1185">Reference proteome</keyword>
<dbReference type="InterPro" id="IPR009057">
    <property type="entry name" value="Homeodomain-like_sf"/>
</dbReference>
<dbReference type="PROSITE" id="PS01124">
    <property type="entry name" value="HTH_ARAC_FAMILY_2"/>
    <property type="match status" value="1"/>
</dbReference>
<evidence type="ECO:0000259" key="3">
    <source>
        <dbReference type="PROSITE" id="PS01124"/>
    </source>
</evidence>
<dbReference type="EMBL" id="VWNA01000003">
    <property type="protein sequence ID" value="MQT15102.1"/>
    <property type="molecule type" value="Genomic_DNA"/>
</dbReference>
<comment type="caution">
    <text evidence="4">The sequence shown here is derived from an EMBL/GenBank/DDBJ whole genome shotgun (WGS) entry which is preliminary data.</text>
</comment>
<evidence type="ECO:0000313" key="4">
    <source>
        <dbReference type="EMBL" id="MQT15102.1"/>
    </source>
</evidence>
<feature type="domain" description="HTH araC/xylS-type" evidence="3">
    <location>
        <begin position="145"/>
        <end position="245"/>
    </location>
</feature>
<dbReference type="RefSeq" id="WP_153489483.1">
    <property type="nucleotide sequence ID" value="NZ_VWNA01000003.1"/>
</dbReference>
<dbReference type="Pfam" id="PF12833">
    <property type="entry name" value="HTH_18"/>
    <property type="match status" value="1"/>
</dbReference>
<dbReference type="PANTHER" id="PTHR43436">
    <property type="entry name" value="ARAC-FAMILY TRANSCRIPTIONAL REGULATOR"/>
    <property type="match status" value="1"/>
</dbReference>
<dbReference type="AlphaFoldDB" id="A0A6A7YBR5"/>
<evidence type="ECO:0000256" key="2">
    <source>
        <dbReference type="ARBA" id="ARBA00023163"/>
    </source>
</evidence>
<gene>
    <name evidence="4" type="ORF">F0357_21070</name>
</gene>
<sequence length="269" mass="30144">MARHGIRKKALMLVDERRIFYRGAIPDARDRCVGGYVFYLTLGSPFLFRRSGDWTAVTAAITEPYEVHSVRGEGEVLVQYILEQEDARLGLGCATAKEQAIVAFVSRYEVRSSLWSVSGSWVDDLAGKVDPILFPKPVQRRIIDDRIRTVIDQICEQPADRHSAGVCAALADLSVSRFLHVFSQEIGASFRKFLAWKRARALFHAITEKMSLTEVALDAGYADSCHFSNAVKSIYGLRPKDMWAAGRDAEVVYGIRQAAISSQLERDIR</sequence>
<evidence type="ECO:0000313" key="5">
    <source>
        <dbReference type="Proteomes" id="UP000332515"/>
    </source>
</evidence>
<dbReference type="GO" id="GO:0043565">
    <property type="term" value="F:sequence-specific DNA binding"/>
    <property type="evidence" value="ECO:0007669"/>
    <property type="project" value="InterPro"/>
</dbReference>
<keyword evidence="2" id="KW-0804">Transcription</keyword>
<keyword evidence="1" id="KW-0805">Transcription regulation</keyword>
<dbReference type="SMART" id="SM00342">
    <property type="entry name" value="HTH_ARAC"/>
    <property type="match status" value="1"/>
</dbReference>
<protein>
    <submittedName>
        <fullName evidence="4">Helix-turn-helix transcriptional regulator</fullName>
    </submittedName>
</protein>
<organism evidence="4 5">
    <name type="scientific">Segnochrobactrum spirostomi</name>
    <dbReference type="NCBI Taxonomy" id="2608987"/>
    <lineage>
        <taxon>Bacteria</taxon>
        <taxon>Pseudomonadati</taxon>
        <taxon>Pseudomonadota</taxon>
        <taxon>Alphaproteobacteria</taxon>
        <taxon>Hyphomicrobiales</taxon>
        <taxon>Segnochrobactraceae</taxon>
        <taxon>Segnochrobactrum</taxon>
    </lineage>
</organism>
<name>A0A6A7YBR5_9HYPH</name>
<proteinExistence type="predicted"/>
<dbReference type="PANTHER" id="PTHR43436:SF1">
    <property type="entry name" value="TRANSCRIPTIONAL REGULATORY PROTEIN"/>
    <property type="match status" value="1"/>
</dbReference>
<dbReference type="InterPro" id="IPR018060">
    <property type="entry name" value="HTH_AraC"/>
</dbReference>
<evidence type="ECO:0000256" key="1">
    <source>
        <dbReference type="ARBA" id="ARBA00023015"/>
    </source>
</evidence>
<dbReference type="SUPFAM" id="SSF46689">
    <property type="entry name" value="Homeodomain-like"/>
    <property type="match status" value="1"/>
</dbReference>
<dbReference type="Proteomes" id="UP000332515">
    <property type="component" value="Unassembled WGS sequence"/>
</dbReference>